<evidence type="ECO:0000256" key="1">
    <source>
        <dbReference type="SAM" id="MobiDB-lite"/>
    </source>
</evidence>
<evidence type="ECO:0000259" key="2">
    <source>
        <dbReference type="Pfam" id="PF00144"/>
    </source>
</evidence>
<protein>
    <submittedName>
        <fullName evidence="3">6-aminohexanoate hydrolase</fullName>
    </submittedName>
</protein>
<dbReference type="GO" id="GO:0016787">
    <property type="term" value="F:hydrolase activity"/>
    <property type="evidence" value="ECO:0007669"/>
    <property type="project" value="UniProtKB-KW"/>
</dbReference>
<keyword evidence="4" id="KW-1185">Reference proteome</keyword>
<dbReference type="AlphaFoldDB" id="A0A2H3NXH7"/>
<proteinExistence type="predicted"/>
<dbReference type="InterPro" id="IPR012338">
    <property type="entry name" value="Beta-lactam/transpept-like"/>
</dbReference>
<gene>
    <name evidence="3" type="ORF">CRI93_01050</name>
</gene>
<organism evidence="3 4">
    <name type="scientific">Longimonas halophila</name>
    <dbReference type="NCBI Taxonomy" id="1469170"/>
    <lineage>
        <taxon>Bacteria</taxon>
        <taxon>Pseudomonadati</taxon>
        <taxon>Rhodothermota</taxon>
        <taxon>Rhodothermia</taxon>
        <taxon>Rhodothermales</taxon>
        <taxon>Salisaetaceae</taxon>
        <taxon>Longimonas</taxon>
    </lineage>
</organism>
<dbReference type="PANTHER" id="PTHR43283">
    <property type="entry name" value="BETA-LACTAMASE-RELATED"/>
    <property type="match status" value="1"/>
</dbReference>
<evidence type="ECO:0000313" key="3">
    <source>
        <dbReference type="EMBL" id="PEN09644.1"/>
    </source>
</evidence>
<dbReference type="SUPFAM" id="SSF56601">
    <property type="entry name" value="beta-lactamase/transpeptidase-like"/>
    <property type="match status" value="1"/>
</dbReference>
<dbReference type="PANTHER" id="PTHR43283:SF7">
    <property type="entry name" value="BETA-LACTAMASE-RELATED DOMAIN-CONTAINING PROTEIN"/>
    <property type="match status" value="1"/>
</dbReference>
<dbReference type="EMBL" id="PDEP01000001">
    <property type="protein sequence ID" value="PEN09644.1"/>
    <property type="molecule type" value="Genomic_DNA"/>
</dbReference>
<feature type="domain" description="Beta-lactamase-related" evidence="2">
    <location>
        <begin position="2"/>
        <end position="276"/>
    </location>
</feature>
<comment type="caution">
    <text evidence="3">The sequence shown here is derived from an EMBL/GenBank/DDBJ whole genome shotgun (WGS) entry which is preliminary data.</text>
</comment>
<dbReference type="OrthoDB" id="1522765at2"/>
<feature type="region of interest" description="Disordered" evidence="1">
    <location>
        <begin position="1"/>
        <end position="22"/>
    </location>
</feature>
<reference evidence="3 4" key="1">
    <citation type="submission" date="2017-10" db="EMBL/GenBank/DDBJ databases">
        <title>Draft genome of Longimonas halophila.</title>
        <authorList>
            <person name="Goh K.M."/>
            <person name="Shamsir M.S."/>
            <person name="Lim S.W."/>
        </authorList>
    </citation>
    <scope>NUCLEOTIDE SEQUENCE [LARGE SCALE GENOMIC DNA]</scope>
    <source>
        <strain evidence="3 4">KCTC 42399</strain>
    </source>
</reference>
<dbReference type="Pfam" id="PF00144">
    <property type="entry name" value="Beta-lactamase"/>
    <property type="match status" value="1"/>
</dbReference>
<dbReference type="InterPro" id="IPR050789">
    <property type="entry name" value="Diverse_Enzym_Activities"/>
</dbReference>
<keyword evidence="3" id="KW-0378">Hydrolase</keyword>
<sequence length="292" mass="32310">MVARHGQVELAHRANGPSLSTPVNVKSVSKSVLSALVGIAIEKGHLEGVDQRIAPFFEEYLSEDSDPRKRDITVGDLLSMRSGLQRTSGSNYGAWVSSSNWVRNALQRPMQSDPGTERSYSTGNSHLLSAVLTQATGQSTWAFAQEHLAEPMGMALPQWMADPQGIYFGGNDMRISARGLLAFGEMYRNGGWYNGQRVVPQDWVRASWVERSQSRWSGAGYGYSWFTRREQGHRMHYGWGYGGQYVFIVPTLELTIVATSQPYASGGRQHRRRLQAIVTEEIIPAAEQGTGG</sequence>
<evidence type="ECO:0000313" key="4">
    <source>
        <dbReference type="Proteomes" id="UP000221024"/>
    </source>
</evidence>
<name>A0A2H3NXH7_9BACT</name>
<dbReference type="InterPro" id="IPR001466">
    <property type="entry name" value="Beta-lactam-related"/>
</dbReference>
<dbReference type="Gene3D" id="3.40.710.10">
    <property type="entry name" value="DD-peptidase/beta-lactamase superfamily"/>
    <property type="match status" value="1"/>
</dbReference>
<dbReference type="Proteomes" id="UP000221024">
    <property type="component" value="Unassembled WGS sequence"/>
</dbReference>
<feature type="compositionally biased region" description="Basic and acidic residues" evidence="1">
    <location>
        <begin position="1"/>
        <end position="12"/>
    </location>
</feature>
<accession>A0A2H3NXH7</accession>